<protein>
    <submittedName>
        <fullName evidence="1">Uncharacterized protein</fullName>
    </submittedName>
</protein>
<dbReference type="EMBL" id="CAJOBH010065419">
    <property type="protein sequence ID" value="CAF4445788.1"/>
    <property type="molecule type" value="Genomic_DNA"/>
</dbReference>
<sequence>LILPGVRLGYPRCEDFGDNILRSCDRFAELSFSDIVGAL</sequence>
<organism evidence="1 2">
    <name type="scientific">Rotaria magnacalcarata</name>
    <dbReference type="NCBI Taxonomy" id="392030"/>
    <lineage>
        <taxon>Eukaryota</taxon>
        <taxon>Metazoa</taxon>
        <taxon>Spiralia</taxon>
        <taxon>Gnathifera</taxon>
        <taxon>Rotifera</taxon>
        <taxon>Eurotatoria</taxon>
        <taxon>Bdelloidea</taxon>
        <taxon>Philodinida</taxon>
        <taxon>Philodinidae</taxon>
        <taxon>Rotaria</taxon>
    </lineage>
</organism>
<evidence type="ECO:0000313" key="1">
    <source>
        <dbReference type="EMBL" id="CAF4445788.1"/>
    </source>
</evidence>
<dbReference type="Proteomes" id="UP000681967">
    <property type="component" value="Unassembled WGS sequence"/>
</dbReference>
<reference evidence="1" key="1">
    <citation type="submission" date="2021-02" db="EMBL/GenBank/DDBJ databases">
        <authorList>
            <person name="Nowell W R."/>
        </authorList>
    </citation>
    <scope>NUCLEOTIDE SEQUENCE</scope>
</reference>
<feature type="non-terminal residue" evidence="1">
    <location>
        <position position="1"/>
    </location>
</feature>
<gene>
    <name evidence="1" type="ORF">BYL167_LOCUS33526</name>
</gene>
<name>A0A8S2WJJ7_9BILA</name>
<proteinExistence type="predicted"/>
<evidence type="ECO:0000313" key="2">
    <source>
        <dbReference type="Proteomes" id="UP000681967"/>
    </source>
</evidence>
<dbReference type="AlphaFoldDB" id="A0A8S2WJJ7"/>
<accession>A0A8S2WJJ7</accession>
<comment type="caution">
    <text evidence="1">The sequence shown here is derived from an EMBL/GenBank/DDBJ whole genome shotgun (WGS) entry which is preliminary data.</text>
</comment>